<keyword evidence="2" id="KW-1133">Transmembrane helix</keyword>
<dbReference type="Proteomes" id="UP000321814">
    <property type="component" value="Unassembled WGS sequence"/>
</dbReference>
<keyword evidence="2" id="KW-0472">Membrane</keyword>
<sequence>MNYQQQAQQWQALFRQKQQGSFLSRVLLWLVAGIMLVFAMGVLLFVLMLSWLLIPVFLYKRHQLRKQGKSFFQQAQQQQQQRSSESSGRVIEGEVLERKSDN</sequence>
<keyword evidence="4" id="KW-1185">Reference proteome</keyword>
<reference evidence="3 4" key="1">
    <citation type="submission" date="2019-08" db="EMBL/GenBank/DDBJ databases">
        <title>Draft genome analysis of Rheinheimera tangshanensis isolated from the roots of fresh rice plants (Oryza sativa).</title>
        <authorList>
            <person name="Yu Q."/>
            <person name="Qi Y."/>
            <person name="Zhang H."/>
            <person name="Pu J."/>
        </authorList>
    </citation>
    <scope>NUCLEOTIDE SEQUENCE [LARGE SCALE GENOMIC DNA]</scope>
    <source>
        <strain evidence="3 4">JA3-B52</strain>
    </source>
</reference>
<protein>
    <submittedName>
        <fullName evidence="3">Uncharacterized protein</fullName>
    </submittedName>
</protein>
<evidence type="ECO:0000256" key="1">
    <source>
        <dbReference type="SAM" id="MobiDB-lite"/>
    </source>
</evidence>
<dbReference type="RefSeq" id="WP_147904189.1">
    <property type="nucleotide sequence ID" value="NZ_BAAAGC010000013.1"/>
</dbReference>
<comment type="caution">
    <text evidence="3">The sequence shown here is derived from an EMBL/GenBank/DDBJ whole genome shotgun (WGS) entry which is preliminary data.</text>
</comment>
<feature type="compositionally biased region" description="Basic and acidic residues" evidence="1">
    <location>
        <begin position="91"/>
        <end position="102"/>
    </location>
</feature>
<organism evidence="3 4">
    <name type="scientific">Rheinheimera tangshanensis</name>
    <dbReference type="NCBI Taxonomy" id="400153"/>
    <lineage>
        <taxon>Bacteria</taxon>
        <taxon>Pseudomonadati</taxon>
        <taxon>Pseudomonadota</taxon>
        <taxon>Gammaproteobacteria</taxon>
        <taxon>Chromatiales</taxon>
        <taxon>Chromatiaceae</taxon>
        <taxon>Rheinheimera</taxon>
    </lineage>
</organism>
<gene>
    <name evidence="3" type="ORF">FU839_09735</name>
</gene>
<accession>A0A5C8LVL3</accession>
<keyword evidence="2" id="KW-0812">Transmembrane</keyword>
<evidence type="ECO:0000313" key="3">
    <source>
        <dbReference type="EMBL" id="TXK80727.1"/>
    </source>
</evidence>
<feature type="region of interest" description="Disordered" evidence="1">
    <location>
        <begin position="75"/>
        <end position="102"/>
    </location>
</feature>
<name>A0A5C8LVL3_9GAMM</name>
<evidence type="ECO:0000256" key="2">
    <source>
        <dbReference type="SAM" id="Phobius"/>
    </source>
</evidence>
<proteinExistence type="predicted"/>
<feature type="compositionally biased region" description="Low complexity" evidence="1">
    <location>
        <begin position="75"/>
        <end position="89"/>
    </location>
</feature>
<dbReference type="AlphaFoldDB" id="A0A5C8LVL3"/>
<feature type="transmembrane region" description="Helical" evidence="2">
    <location>
        <begin position="26"/>
        <end position="59"/>
    </location>
</feature>
<evidence type="ECO:0000313" key="4">
    <source>
        <dbReference type="Proteomes" id="UP000321814"/>
    </source>
</evidence>
<dbReference type="EMBL" id="VRLR01000005">
    <property type="protein sequence ID" value="TXK80727.1"/>
    <property type="molecule type" value="Genomic_DNA"/>
</dbReference>